<evidence type="ECO:0000259" key="12">
    <source>
        <dbReference type="Pfam" id="PF01435"/>
    </source>
</evidence>
<dbReference type="InterPro" id="IPR001915">
    <property type="entry name" value="Peptidase_M48"/>
</dbReference>
<evidence type="ECO:0000256" key="2">
    <source>
        <dbReference type="ARBA" id="ARBA00022475"/>
    </source>
</evidence>
<evidence type="ECO:0000256" key="8">
    <source>
        <dbReference type="ARBA" id="ARBA00022989"/>
    </source>
</evidence>
<keyword evidence="2" id="KW-1003">Cell membrane</keyword>
<reference evidence="13 14" key="1">
    <citation type="submission" date="2014-07" db="EMBL/GenBank/DDBJ databases">
        <title>Expanding our view of genomic diversity in Candidatus Accumulibacter clades.</title>
        <authorList>
            <person name="Skennerton C.T."/>
            <person name="Barr J.J."/>
            <person name="Slater F.R."/>
            <person name="Bond P.L."/>
            <person name="Tyson G.W."/>
        </authorList>
    </citation>
    <scope>NUCLEOTIDE SEQUENCE [LARGE SCALE GENOMIC DNA]</scope>
    <source>
        <strain evidence="14">SK-01</strain>
    </source>
</reference>
<gene>
    <name evidence="13" type="ORF">CAPSK01_001991</name>
</gene>
<keyword evidence="6 11" id="KW-0378">Hydrolase</keyword>
<dbReference type="STRING" id="1457154.CAPSK01_001991"/>
<accession>A0A084Y095</accession>
<evidence type="ECO:0000256" key="9">
    <source>
        <dbReference type="ARBA" id="ARBA00023049"/>
    </source>
</evidence>
<name>A0A084Y095_9PROT</name>
<keyword evidence="10" id="KW-0472">Membrane</keyword>
<organism evidence="13 14">
    <name type="scientific">Candidatus Accumulibacter vicinus</name>
    <dbReference type="NCBI Taxonomy" id="2954382"/>
    <lineage>
        <taxon>Bacteria</taxon>
        <taxon>Pseudomonadati</taxon>
        <taxon>Pseudomonadota</taxon>
        <taxon>Betaproteobacteria</taxon>
        <taxon>Candidatus Accumulibacter</taxon>
    </lineage>
</organism>
<keyword evidence="9 11" id="KW-0482">Metalloprotease</keyword>
<evidence type="ECO:0000256" key="4">
    <source>
        <dbReference type="ARBA" id="ARBA00022692"/>
    </source>
</evidence>
<evidence type="ECO:0000256" key="5">
    <source>
        <dbReference type="ARBA" id="ARBA00022723"/>
    </source>
</evidence>
<keyword evidence="3 11" id="KW-0645">Protease</keyword>
<dbReference type="CDD" id="cd07325">
    <property type="entry name" value="M48_Ste24p_like"/>
    <property type="match status" value="1"/>
</dbReference>
<dbReference type="GO" id="GO:0006508">
    <property type="term" value="P:proteolysis"/>
    <property type="evidence" value="ECO:0007669"/>
    <property type="project" value="UniProtKB-KW"/>
</dbReference>
<dbReference type="EMBL" id="JDSS02000021">
    <property type="protein sequence ID" value="KFB68139.1"/>
    <property type="molecule type" value="Genomic_DNA"/>
</dbReference>
<evidence type="ECO:0000256" key="1">
    <source>
        <dbReference type="ARBA" id="ARBA00004651"/>
    </source>
</evidence>
<dbReference type="RefSeq" id="WP_273703389.1">
    <property type="nucleotide sequence ID" value="NZ_JDSS02000021.1"/>
</dbReference>
<dbReference type="AlphaFoldDB" id="A0A084Y095"/>
<proteinExistence type="inferred from homology"/>
<keyword evidence="7 11" id="KW-0862">Zinc</keyword>
<dbReference type="PANTHER" id="PTHR43221:SF1">
    <property type="entry name" value="PROTEASE HTPX"/>
    <property type="match status" value="1"/>
</dbReference>
<evidence type="ECO:0000256" key="6">
    <source>
        <dbReference type="ARBA" id="ARBA00022801"/>
    </source>
</evidence>
<evidence type="ECO:0000256" key="7">
    <source>
        <dbReference type="ARBA" id="ARBA00022833"/>
    </source>
</evidence>
<dbReference type="GO" id="GO:0046872">
    <property type="term" value="F:metal ion binding"/>
    <property type="evidence" value="ECO:0007669"/>
    <property type="project" value="UniProtKB-KW"/>
</dbReference>
<comment type="caution">
    <text evidence="13">The sequence shown here is derived from an EMBL/GenBank/DDBJ whole genome shotgun (WGS) entry which is preliminary data.</text>
</comment>
<protein>
    <recommendedName>
        <fullName evidence="12">Peptidase M48 domain-containing protein</fullName>
    </recommendedName>
</protein>
<keyword evidence="5" id="KW-0479">Metal-binding</keyword>
<dbReference type="Gene3D" id="3.30.2010.10">
    <property type="entry name" value="Metalloproteases ('zincins'), catalytic domain"/>
    <property type="match status" value="1"/>
</dbReference>
<dbReference type="Pfam" id="PF01435">
    <property type="entry name" value="Peptidase_M48"/>
    <property type="match status" value="1"/>
</dbReference>
<sequence length="340" mass="37328">MAIALPELADPTLALPIDFEAYVEQRERQQQRHLVEGIPDYSFSLDRRLRARLTAIAPIRWATRALVHHLEPIYQHLYTMQGVAVGPNQYPEIHALGEKCAERLGIGVPRIFVVFSPEPNAMTLASDDTRPSILLTTGLVRALSEAELLAVIGHECGHIHNLHGAFHALAELVSNPLARALLSALTAAGVAAGLLRLVTGLLQTSMVLFLARWSRCAEVTCDRAGAICANDARMMMSALARIQTGGEESLRGIDLDTYVRQVSVVKKTPVRLLELGDTHPLAHKRVEAVRLFSESDVYRSWCASDAPATRLISEVDADCEALIRVWDTHSAAERKSENNG</sequence>
<evidence type="ECO:0000256" key="10">
    <source>
        <dbReference type="ARBA" id="ARBA00023136"/>
    </source>
</evidence>
<comment type="cofactor">
    <cofactor evidence="11">
        <name>Zn(2+)</name>
        <dbReference type="ChEBI" id="CHEBI:29105"/>
    </cofactor>
    <text evidence="11">Binds 1 zinc ion per subunit.</text>
</comment>
<evidence type="ECO:0000313" key="14">
    <source>
        <dbReference type="Proteomes" id="UP000019812"/>
    </source>
</evidence>
<dbReference type="PANTHER" id="PTHR43221">
    <property type="entry name" value="PROTEASE HTPX"/>
    <property type="match status" value="1"/>
</dbReference>
<dbReference type="Proteomes" id="UP000019812">
    <property type="component" value="Unassembled WGS sequence"/>
</dbReference>
<keyword evidence="8" id="KW-1133">Transmembrane helix</keyword>
<dbReference type="GO" id="GO:0005886">
    <property type="term" value="C:plasma membrane"/>
    <property type="evidence" value="ECO:0007669"/>
    <property type="project" value="UniProtKB-SubCell"/>
</dbReference>
<evidence type="ECO:0000256" key="3">
    <source>
        <dbReference type="ARBA" id="ARBA00022670"/>
    </source>
</evidence>
<feature type="domain" description="Peptidase M48" evidence="12">
    <location>
        <begin position="89"/>
        <end position="290"/>
    </location>
</feature>
<dbReference type="InterPro" id="IPR050083">
    <property type="entry name" value="HtpX_protease"/>
</dbReference>
<evidence type="ECO:0000313" key="13">
    <source>
        <dbReference type="EMBL" id="KFB68139.1"/>
    </source>
</evidence>
<comment type="subcellular location">
    <subcellularLocation>
        <location evidence="1">Cell membrane</location>
        <topology evidence="1">Multi-pass membrane protein</topology>
    </subcellularLocation>
</comment>
<keyword evidence="4" id="KW-0812">Transmembrane</keyword>
<dbReference type="GO" id="GO:0004222">
    <property type="term" value="F:metalloendopeptidase activity"/>
    <property type="evidence" value="ECO:0007669"/>
    <property type="project" value="InterPro"/>
</dbReference>
<evidence type="ECO:0000256" key="11">
    <source>
        <dbReference type="RuleBase" id="RU003983"/>
    </source>
</evidence>
<comment type="similarity">
    <text evidence="11">Belongs to the peptidase M48 family.</text>
</comment>